<dbReference type="PRINTS" id="PR00033">
    <property type="entry name" value="HTHASNC"/>
</dbReference>
<dbReference type="InterPro" id="IPR000524">
    <property type="entry name" value="Tscrpt_reg_HTH_GntR"/>
</dbReference>
<evidence type="ECO:0000256" key="2">
    <source>
        <dbReference type="ARBA" id="ARBA00023125"/>
    </source>
</evidence>
<dbReference type="PRINTS" id="PR00035">
    <property type="entry name" value="HTHGNTR"/>
</dbReference>
<dbReference type="PROSITE" id="PS50949">
    <property type="entry name" value="HTH_GNTR"/>
    <property type="match status" value="1"/>
</dbReference>
<dbReference type="Pfam" id="PF00392">
    <property type="entry name" value="GntR"/>
    <property type="match status" value="1"/>
</dbReference>
<evidence type="ECO:0000256" key="1">
    <source>
        <dbReference type="ARBA" id="ARBA00023015"/>
    </source>
</evidence>
<evidence type="ECO:0000313" key="6">
    <source>
        <dbReference type="Proteomes" id="UP000294547"/>
    </source>
</evidence>
<dbReference type="EMBL" id="SNXY01000009">
    <property type="protein sequence ID" value="TDP83147.1"/>
    <property type="molecule type" value="Genomic_DNA"/>
</dbReference>
<dbReference type="AlphaFoldDB" id="A0A4R6RBV2"/>
<evidence type="ECO:0000313" key="5">
    <source>
        <dbReference type="EMBL" id="TDP83147.1"/>
    </source>
</evidence>
<dbReference type="RefSeq" id="WP_126537855.1">
    <property type="nucleotide sequence ID" value="NZ_BSPM01000009.1"/>
</dbReference>
<comment type="caution">
    <text evidence="5">The sequence shown here is derived from an EMBL/GenBank/DDBJ whole genome shotgun (WGS) entry which is preliminary data.</text>
</comment>
<sequence length="233" mass="26072">MTADTVTVTSSVRRRTYEQLKALILSHAVRPAEKLSEIALAKRLGVSRTPLREALMKLEEEGLVTSERNVGYTVADLDIETVCHLLEVRKALDVLAAELACDRASDDDLAAIRDVVRQIGELRKDDTSAENMARRLELGLEIHRVVVKATGNEALLRATDQIYQQLRLALWMEVLWVELGDSDYEEHRAIAEAIGARDREAAARAAAFHVQSSLENLVRLNEVTKLRRLPRGV</sequence>
<dbReference type="InterPro" id="IPR036390">
    <property type="entry name" value="WH_DNA-bd_sf"/>
</dbReference>
<dbReference type="InterPro" id="IPR036388">
    <property type="entry name" value="WH-like_DNA-bd_sf"/>
</dbReference>
<dbReference type="SMART" id="SM00895">
    <property type="entry name" value="FCD"/>
    <property type="match status" value="1"/>
</dbReference>
<keyword evidence="1" id="KW-0805">Transcription regulation</keyword>
<dbReference type="GO" id="GO:0043565">
    <property type="term" value="F:sequence-specific DNA binding"/>
    <property type="evidence" value="ECO:0007669"/>
    <property type="project" value="InterPro"/>
</dbReference>
<dbReference type="PANTHER" id="PTHR43537">
    <property type="entry name" value="TRANSCRIPTIONAL REGULATOR, GNTR FAMILY"/>
    <property type="match status" value="1"/>
</dbReference>
<dbReference type="InterPro" id="IPR000485">
    <property type="entry name" value="AsnC-type_HTH_dom"/>
</dbReference>
<reference evidence="5 6" key="1">
    <citation type="submission" date="2019-03" db="EMBL/GenBank/DDBJ databases">
        <title>Genomic Encyclopedia of Type Strains, Phase IV (KMG-IV): sequencing the most valuable type-strain genomes for metagenomic binning, comparative biology and taxonomic classification.</title>
        <authorList>
            <person name="Goeker M."/>
        </authorList>
    </citation>
    <scope>NUCLEOTIDE SEQUENCE [LARGE SCALE GENOMIC DNA]</scope>
    <source>
        <strain evidence="5 6">DSM 102969</strain>
    </source>
</reference>
<evidence type="ECO:0000259" key="4">
    <source>
        <dbReference type="PROSITE" id="PS50949"/>
    </source>
</evidence>
<evidence type="ECO:0000256" key="3">
    <source>
        <dbReference type="ARBA" id="ARBA00023163"/>
    </source>
</evidence>
<dbReference type="InterPro" id="IPR008920">
    <property type="entry name" value="TF_FadR/GntR_C"/>
</dbReference>
<gene>
    <name evidence="5" type="ORF">EDD54_3103</name>
</gene>
<dbReference type="InterPro" id="IPR011711">
    <property type="entry name" value="GntR_C"/>
</dbReference>
<keyword evidence="3" id="KW-0804">Transcription</keyword>
<dbReference type="Proteomes" id="UP000294547">
    <property type="component" value="Unassembled WGS sequence"/>
</dbReference>
<dbReference type="GO" id="GO:0003700">
    <property type="term" value="F:DNA-binding transcription factor activity"/>
    <property type="evidence" value="ECO:0007669"/>
    <property type="project" value="InterPro"/>
</dbReference>
<dbReference type="SMART" id="SM00345">
    <property type="entry name" value="HTH_GNTR"/>
    <property type="match status" value="1"/>
</dbReference>
<dbReference type="Pfam" id="PF07729">
    <property type="entry name" value="FCD"/>
    <property type="match status" value="1"/>
</dbReference>
<name>A0A4R6RBV2_9HYPH</name>
<dbReference type="OrthoDB" id="7192778at2"/>
<organism evidence="5 6">
    <name type="scientific">Oharaeibacter diazotrophicus</name>
    <dbReference type="NCBI Taxonomy" id="1920512"/>
    <lineage>
        <taxon>Bacteria</taxon>
        <taxon>Pseudomonadati</taxon>
        <taxon>Pseudomonadota</taxon>
        <taxon>Alphaproteobacteria</taxon>
        <taxon>Hyphomicrobiales</taxon>
        <taxon>Pleomorphomonadaceae</taxon>
        <taxon>Oharaeibacter</taxon>
    </lineage>
</organism>
<dbReference type="Gene3D" id="1.10.10.10">
    <property type="entry name" value="Winged helix-like DNA-binding domain superfamily/Winged helix DNA-binding domain"/>
    <property type="match status" value="1"/>
</dbReference>
<keyword evidence="6" id="KW-1185">Reference proteome</keyword>
<dbReference type="Gene3D" id="1.20.120.530">
    <property type="entry name" value="GntR ligand-binding domain-like"/>
    <property type="match status" value="1"/>
</dbReference>
<feature type="domain" description="HTH gntR-type" evidence="4">
    <location>
        <begin position="10"/>
        <end position="77"/>
    </location>
</feature>
<protein>
    <submittedName>
        <fullName evidence="5">GntR family transcriptional regulator</fullName>
    </submittedName>
</protein>
<dbReference type="SUPFAM" id="SSF48008">
    <property type="entry name" value="GntR ligand-binding domain-like"/>
    <property type="match status" value="1"/>
</dbReference>
<proteinExistence type="predicted"/>
<dbReference type="CDD" id="cd07377">
    <property type="entry name" value="WHTH_GntR"/>
    <property type="match status" value="1"/>
</dbReference>
<keyword evidence="2" id="KW-0238">DNA-binding</keyword>
<dbReference type="PANTHER" id="PTHR43537:SF24">
    <property type="entry name" value="GLUCONATE OPERON TRANSCRIPTIONAL REPRESSOR"/>
    <property type="match status" value="1"/>
</dbReference>
<dbReference type="SUPFAM" id="SSF46785">
    <property type="entry name" value="Winged helix' DNA-binding domain"/>
    <property type="match status" value="1"/>
</dbReference>
<accession>A0A4R6RBV2</accession>